<dbReference type="Pfam" id="PF04606">
    <property type="entry name" value="Ogr_Delta"/>
    <property type="match status" value="1"/>
</dbReference>
<organism evidence="3 4">
    <name type="scientific">Billgrantia pellis</name>
    <dbReference type="NCBI Taxonomy" id="2606936"/>
    <lineage>
        <taxon>Bacteria</taxon>
        <taxon>Pseudomonadati</taxon>
        <taxon>Pseudomonadota</taxon>
        <taxon>Gammaproteobacteria</taxon>
        <taxon>Oceanospirillales</taxon>
        <taxon>Halomonadaceae</taxon>
        <taxon>Billgrantia</taxon>
    </lineage>
</organism>
<dbReference type="AlphaFoldDB" id="A0A7V7KH11"/>
<dbReference type="Proteomes" id="UP000486760">
    <property type="component" value="Unassembled WGS sequence"/>
</dbReference>
<evidence type="ECO:0000313" key="4">
    <source>
        <dbReference type="Proteomes" id="UP000486760"/>
    </source>
</evidence>
<gene>
    <name evidence="3" type="ORF">F0A17_13655</name>
</gene>
<feature type="domain" description="Zinc finger Ogr/Delta-type" evidence="2">
    <location>
        <begin position="42"/>
        <end position="87"/>
    </location>
</feature>
<evidence type="ECO:0000256" key="1">
    <source>
        <dbReference type="SAM" id="MobiDB-lite"/>
    </source>
</evidence>
<name>A0A7V7KH11_9GAMM</name>
<evidence type="ECO:0000313" key="3">
    <source>
        <dbReference type="EMBL" id="KAA0011167.1"/>
    </source>
</evidence>
<comment type="caution">
    <text evidence="3">The sequence shown here is derived from an EMBL/GenBank/DDBJ whole genome shotgun (WGS) entry which is preliminary data.</text>
</comment>
<dbReference type="EMBL" id="VTPY01000005">
    <property type="protein sequence ID" value="KAA0011167.1"/>
    <property type="molecule type" value="Genomic_DNA"/>
</dbReference>
<sequence length="116" mass="12773">MAAAQKAAQGHSRAHRARARPLSRREKLTLTTQFRNKPRIPCPHCGETAGIRKSQGLTPVYREAVIECRNPECGWRGKISIEITHTITPSDMPNPTVALPLVPRLRELAMAKAATG</sequence>
<evidence type="ECO:0000259" key="2">
    <source>
        <dbReference type="Pfam" id="PF04606"/>
    </source>
</evidence>
<protein>
    <submittedName>
        <fullName evidence="3">Ogr/Delta-like zinc finger family protein</fullName>
    </submittedName>
</protein>
<reference evidence="3 4" key="1">
    <citation type="submission" date="2019-08" db="EMBL/GenBank/DDBJ databases">
        <title>Bioinformatics analysis of the strain L3 and L5.</title>
        <authorList>
            <person name="Li X."/>
        </authorList>
    </citation>
    <scope>NUCLEOTIDE SEQUENCE [LARGE SCALE GENOMIC DNA]</scope>
    <source>
        <strain evidence="3 4">L5</strain>
    </source>
</reference>
<feature type="region of interest" description="Disordered" evidence="1">
    <location>
        <begin position="1"/>
        <end position="28"/>
    </location>
</feature>
<accession>A0A7V7KH11</accession>
<dbReference type="InterPro" id="IPR007684">
    <property type="entry name" value="Znf_Ogr/Delta"/>
</dbReference>
<feature type="compositionally biased region" description="Basic residues" evidence="1">
    <location>
        <begin position="12"/>
        <end position="22"/>
    </location>
</feature>
<keyword evidence="4" id="KW-1185">Reference proteome</keyword>
<proteinExistence type="predicted"/>